<organism evidence="2 3">
    <name type="scientific">Vibrio tapetis subsp. tapetis</name>
    <dbReference type="NCBI Taxonomy" id="1671868"/>
    <lineage>
        <taxon>Bacteria</taxon>
        <taxon>Pseudomonadati</taxon>
        <taxon>Pseudomonadota</taxon>
        <taxon>Gammaproteobacteria</taxon>
        <taxon>Vibrionales</taxon>
        <taxon>Vibrionaceae</taxon>
        <taxon>Vibrio</taxon>
    </lineage>
</organism>
<dbReference type="Proteomes" id="UP000235828">
    <property type="component" value="Chromosome A"/>
</dbReference>
<accession>A0A2N8ZEQ9</accession>
<name>A0A2N8ZEQ9_9VIBR</name>
<dbReference type="EMBL" id="LT960611">
    <property type="protein sequence ID" value="SON50392.1"/>
    <property type="molecule type" value="Genomic_DNA"/>
</dbReference>
<keyword evidence="3" id="KW-1185">Reference proteome</keyword>
<evidence type="ECO:0000256" key="1">
    <source>
        <dbReference type="SAM" id="Phobius"/>
    </source>
</evidence>
<dbReference type="PROSITE" id="PS00409">
    <property type="entry name" value="PROKAR_NTER_METHYL"/>
    <property type="match status" value="1"/>
</dbReference>
<protein>
    <submittedName>
        <fullName evidence="2">Putative Type IV fimbrial biogenesis protein PilV</fullName>
    </submittedName>
</protein>
<sequence length="142" mass="15931">MISNSYRKNKKQGGFSLIEVLISFLLLGVGVLGLLKMQSTLAVQSEYATRSLIALDLAQSKMQWFRTRSISGGDNTIAFSSITDLSVTTLDGYHLYWKIEAGTGNTQHSIKRIQVVSSWQDRFGKTQQVELESLLSQYSEFQ</sequence>
<dbReference type="AlphaFoldDB" id="A0A2N8ZEQ9"/>
<keyword evidence="1" id="KW-0812">Transmembrane</keyword>
<evidence type="ECO:0000313" key="3">
    <source>
        <dbReference type="Proteomes" id="UP000235828"/>
    </source>
</evidence>
<dbReference type="RefSeq" id="WP_231897794.1">
    <property type="nucleotide sequence ID" value="NZ_LT960611.1"/>
</dbReference>
<reference evidence="2 3" key="1">
    <citation type="submission" date="2017-10" db="EMBL/GenBank/DDBJ databases">
        <authorList>
            <person name="Banno H."/>
            <person name="Chua N.-H."/>
        </authorList>
    </citation>
    <scope>NUCLEOTIDE SEQUENCE [LARGE SCALE GENOMIC DNA]</scope>
    <source>
        <strain evidence="2">Vibrio tapetis CECT4600</strain>
    </source>
</reference>
<gene>
    <name evidence="2" type="ORF">VTAP4600_A2413</name>
</gene>
<proteinExistence type="predicted"/>
<feature type="transmembrane region" description="Helical" evidence="1">
    <location>
        <begin position="12"/>
        <end position="35"/>
    </location>
</feature>
<keyword evidence="1" id="KW-1133">Transmembrane helix</keyword>
<dbReference type="InterPro" id="IPR012902">
    <property type="entry name" value="N_methyl_site"/>
</dbReference>
<keyword evidence="1" id="KW-0472">Membrane</keyword>
<dbReference type="KEGG" id="vta:A2413"/>
<dbReference type="Pfam" id="PF07963">
    <property type="entry name" value="N_methyl"/>
    <property type="match status" value="1"/>
</dbReference>
<evidence type="ECO:0000313" key="2">
    <source>
        <dbReference type="EMBL" id="SON50392.1"/>
    </source>
</evidence>